<proteinExistence type="inferred from homology"/>
<comment type="function">
    <text evidence="12">Glucanases play a role in cell expansion during growth, in cell-cell fusion during mating, and in spore release during sporulation. This enzyme may be involved in beta-glucan degradation. Active on laminarin and lichenan.</text>
</comment>
<evidence type="ECO:0000256" key="10">
    <source>
        <dbReference type="ARBA" id="ARBA00023316"/>
    </source>
</evidence>
<protein>
    <recommendedName>
        <fullName evidence="4">glucan endo-1,3-beta-D-glucosidase</fullName>
        <ecNumber evidence="4">3.2.1.39</ecNumber>
    </recommendedName>
    <alternativeName>
        <fullName evidence="14">Endo-1,3-beta-glucanase btgC</fullName>
    </alternativeName>
    <alternativeName>
        <fullName evidence="13">Laminarinase btgC</fullName>
    </alternativeName>
</protein>
<evidence type="ECO:0000256" key="15">
    <source>
        <dbReference type="SAM" id="MobiDB-lite"/>
    </source>
</evidence>
<reference evidence="17 18" key="1">
    <citation type="submission" date="2016-07" db="EMBL/GenBank/DDBJ databases">
        <title>Pervasive Adenine N6-methylation of Active Genes in Fungi.</title>
        <authorList>
            <consortium name="DOE Joint Genome Institute"/>
            <person name="Mondo S.J."/>
            <person name="Dannebaum R.O."/>
            <person name="Kuo R.C."/>
            <person name="Labutti K."/>
            <person name="Haridas S."/>
            <person name="Kuo A."/>
            <person name="Salamov A."/>
            <person name="Ahrendt S.R."/>
            <person name="Lipzen A."/>
            <person name="Sullivan W."/>
            <person name="Andreopoulos W.B."/>
            <person name="Clum A."/>
            <person name="Lindquist E."/>
            <person name="Daum C."/>
            <person name="Ramamoorthy G.K."/>
            <person name="Gryganskyi A."/>
            <person name="Culley D."/>
            <person name="Magnuson J.K."/>
            <person name="James T.Y."/>
            <person name="O'Malley M.A."/>
            <person name="Stajich J.E."/>
            <person name="Spatafora J.W."/>
            <person name="Visel A."/>
            <person name="Grigoriev I.V."/>
        </authorList>
    </citation>
    <scope>NUCLEOTIDE SEQUENCE [LARGE SCALE GENOMIC DNA]</scope>
    <source>
        <strain evidence="17 18">NRRL 1336</strain>
    </source>
</reference>
<keyword evidence="8" id="KW-0325">Glycoprotein</keyword>
<keyword evidence="7 16" id="KW-0472">Membrane</keyword>
<comment type="caution">
    <text evidence="17">The sequence shown here is derived from an EMBL/GenBank/DDBJ whole genome shotgun (WGS) entry which is preliminary data.</text>
</comment>
<dbReference type="PANTHER" id="PTHR16631">
    <property type="entry name" value="GLUCAN 1,3-BETA-GLUCOSIDASE"/>
    <property type="match status" value="1"/>
</dbReference>
<gene>
    <name evidence="17" type="ORF">BCR42DRAFT_489253</name>
</gene>
<evidence type="ECO:0000256" key="8">
    <source>
        <dbReference type="ARBA" id="ARBA00023180"/>
    </source>
</evidence>
<comment type="subcellular location">
    <subcellularLocation>
        <location evidence="2">Cell membrane</location>
        <topology evidence="2">Single-pass type II membrane protein</topology>
    </subcellularLocation>
</comment>
<dbReference type="GO" id="GO:0009277">
    <property type="term" value="C:fungal-type cell wall"/>
    <property type="evidence" value="ECO:0007669"/>
    <property type="project" value="TreeGrafter"/>
</dbReference>
<evidence type="ECO:0000256" key="13">
    <source>
        <dbReference type="ARBA" id="ARBA00042373"/>
    </source>
</evidence>
<keyword evidence="16" id="KW-1133">Transmembrane helix</keyword>
<evidence type="ECO:0000256" key="3">
    <source>
        <dbReference type="ARBA" id="ARBA00008773"/>
    </source>
</evidence>
<evidence type="ECO:0000256" key="14">
    <source>
        <dbReference type="ARBA" id="ARBA00043078"/>
    </source>
</evidence>
<keyword evidence="18" id="KW-1185">Reference proteome</keyword>
<dbReference type="EMBL" id="MCGE01000006">
    <property type="protein sequence ID" value="ORZ20786.1"/>
    <property type="molecule type" value="Genomic_DNA"/>
</dbReference>
<feature type="region of interest" description="Disordered" evidence="15">
    <location>
        <begin position="99"/>
        <end position="118"/>
    </location>
</feature>
<evidence type="ECO:0000256" key="5">
    <source>
        <dbReference type="ARBA" id="ARBA00022475"/>
    </source>
</evidence>
<keyword evidence="11" id="KW-0624">Polysaccharide degradation</keyword>
<dbReference type="InterPro" id="IPR050732">
    <property type="entry name" value="Beta-glucan_modifiers"/>
</dbReference>
<dbReference type="GO" id="GO:0009986">
    <property type="term" value="C:cell surface"/>
    <property type="evidence" value="ECO:0007669"/>
    <property type="project" value="TreeGrafter"/>
</dbReference>
<name>A0A1X2IST6_9FUNG</name>
<dbReference type="Proteomes" id="UP000193560">
    <property type="component" value="Unassembled WGS sequence"/>
</dbReference>
<evidence type="ECO:0000256" key="9">
    <source>
        <dbReference type="ARBA" id="ARBA00023277"/>
    </source>
</evidence>
<evidence type="ECO:0000256" key="4">
    <source>
        <dbReference type="ARBA" id="ARBA00012780"/>
    </source>
</evidence>
<dbReference type="STRING" id="90262.A0A1X2IST6"/>
<dbReference type="OrthoDB" id="77201at2759"/>
<keyword evidence="5" id="KW-1003">Cell membrane</keyword>
<sequence>MILVCLFESFFVYFFITNKHLFAMTMVEEDPKKTTKNVNIADEQELKKRESKRFSCGLKVTAILVLIIIGVLAGVVPFLVNNHYLDFLFGGDEISSSQDTGIQNGTKNNNTSTSSKNYTHYEKDSRLSRSFWGIDYTPTGAQLEYGCSVTQDDVIEDLKLLHQLTPRLRLYGLDCDQGYYVMNGMKLMKIDMGLILTVWVDGNSTTYERQYNAFWKLLDEFGADHITGVSIGNEALYRKEITPDELIERIREFKSKMKKRGYSHIPVYTTDIRSLPELMPEEDQVLDNVHPFFAGVTVDQAPAWTWKYFKDVVIIPTINLAKSKGMTNVKPALISEVGWPSALNHDLTKPPFRLYIISKNYSFHLYANQTKEVFLIIGLNSKMRLGKMQPLANLEKLFGVCLIRIGD</sequence>
<dbReference type="GO" id="GO:0005576">
    <property type="term" value="C:extracellular region"/>
    <property type="evidence" value="ECO:0007669"/>
    <property type="project" value="TreeGrafter"/>
</dbReference>
<evidence type="ECO:0000313" key="17">
    <source>
        <dbReference type="EMBL" id="ORZ20786.1"/>
    </source>
</evidence>
<keyword evidence="9" id="KW-0119">Carbohydrate metabolism</keyword>
<organism evidence="17 18">
    <name type="scientific">Absidia repens</name>
    <dbReference type="NCBI Taxonomy" id="90262"/>
    <lineage>
        <taxon>Eukaryota</taxon>
        <taxon>Fungi</taxon>
        <taxon>Fungi incertae sedis</taxon>
        <taxon>Mucoromycota</taxon>
        <taxon>Mucoromycotina</taxon>
        <taxon>Mucoromycetes</taxon>
        <taxon>Mucorales</taxon>
        <taxon>Cunninghamellaceae</taxon>
        <taxon>Absidia</taxon>
    </lineage>
</organism>
<dbReference type="AlphaFoldDB" id="A0A1X2IST6"/>
<evidence type="ECO:0000256" key="6">
    <source>
        <dbReference type="ARBA" id="ARBA00022801"/>
    </source>
</evidence>
<comment type="catalytic activity">
    <reaction evidence="1">
        <text>Hydrolysis of (1-&gt;3)-beta-D-glucosidic linkages in (1-&gt;3)-beta-D-glucans.</text>
        <dbReference type="EC" id="3.2.1.39"/>
    </reaction>
</comment>
<comment type="similarity">
    <text evidence="3">Belongs to the glycosyl hydrolase 17 family.</text>
</comment>
<dbReference type="EC" id="3.2.1.39" evidence="4"/>
<dbReference type="SUPFAM" id="SSF51445">
    <property type="entry name" value="(Trans)glycosidases"/>
    <property type="match status" value="1"/>
</dbReference>
<evidence type="ECO:0000256" key="11">
    <source>
        <dbReference type="ARBA" id="ARBA00023326"/>
    </source>
</evidence>
<keyword evidence="10" id="KW-0961">Cell wall biogenesis/degradation</keyword>
<feature type="transmembrane region" description="Helical" evidence="16">
    <location>
        <begin position="56"/>
        <end position="80"/>
    </location>
</feature>
<evidence type="ECO:0000256" key="2">
    <source>
        <dbReference type="ARBA" id="ARBA00004401"/>
    </source>
</evidence>
<dbReference type="GO" id="GO:0042973">
    <property type="term" value="F:glucan endo-1,3-beta-D-glucosidase activity"/>
    <property type="evidence" value="ECO:0007669"/>
    <property type="project" value="UniProtKB-EC"/>
</dbReference>
<evidence type="ECO:0000256" key="12">
    <source>
        <dbReference type="ARBA" id="ARBA00037649"/>
    </source>
</evidence>
<accession>A0A1X2IST6</accession>
<evidence type="ECO:0000256" key="16">
    <source>
        <dbReference type="SAM" id="Phobius"/>
    </source>
</evidence>
<dbReference type="GO" id="GO:0071555">
    <property type="term" value="P:cell wall organization"/>
    <property type="evidence" value="ECO:0007669"/>
    <property type="project" value="UniProtKB-KW"/>
</dbReference>
<dbReference type="GO" id="GO:0000272">
    <property type="term" value="P:polysaccharide catabolic process"/>
    <property type="evidence" value="ECO:0007669"/>
    <property type="project" value="UniProtKB-KW"/>
</dbReference>
<keyword evidence="16" id="KW-0812">Transmembrane</keyword>
<dbReference type="GO" id="GO:0005886">
    <property type="term" value="C:plasma membrane"/>
    <property type="evidence" value="ECO:0007669"/>
    <property type="project" value="UniProtKB-SubCell"/>
</dbReference>
<dbReference type="InterPro" id="IPR017853">
    <property type="entry name" value="GH"/>
</dbReference>
<evidence type="ECO:0000313" key="18">
    <source>
        <dbReference type="Proteomes" id="UP000193560"/>
    </source>
</evidence>
<dbReference type="PANTHER" id="PTHR16631:SF17">
    <property type="entry name" value="GLUCAN ENDO-1,3-BETA-GLUCOSIDASE BTGC"/>
    <property type="match status" value="1"/>
</dbReference>
<feature type="compositionally biased region" description="Low complexity" evidence="15">
    <location>
        <begin position="106"/>
        <end position="117"/>
    </location>
</feature>
<evidence type="ECO:0000256" key="7">
    <source>
        <dbReference type="ARBA" id="ARBA00023136"/>
    </source>
</evidence>
<keyword evidence="6 17" id="KW-0378">Hydrolase</keyword>
<evidence type="ECO:0000256" key="1">
    <source>
        <dbReference type="ARBA" id="ARBA00000382"/>
    </source>
</evidence>